<feature type="chain" id="PRO_5038993031" description="Lipoprotein" evidence="1">
    <location>
        <begin position="20"/>
        <end position="157"/>
    </location>
</feature>
<accession>A0A2G5RLX9</accession>
<evidence type="ECO:0008006" key="4">
    <source>
        <dbReference type="Google" id="ProtNLM"/>
    </source>
</evidence>
<reference evidence="2 3" key="1">
    <citation type="submission" date="2017-10" db="EMBL/GenBank/DDBJ databases">
        <title>Draft genome sequence of Anoxybacillus flavithermus KU2-6-11 from caldera Uzon (Russia:Kamchtka).</title>
        <authorList>
            <person name="Korzhuk A.V."/>
            <person name="Rozanov A.S."/>
            <person name="Bryanskaya A.V."/>
            <person name="Peltek S.E."/>
        </authorList>
    </citation>
    <scope>NUCLEOTIDE SEQUENCE [LARGE SCALE GENOMIC DNA]</scope>
    <source>
        <strain evidence="2 3">KU2-6_11</strain>
    </source>
</reference>
<dbReference type="Proteomes" id="UP000230559">
    <property type="component" value="Unassembled WGS sequence"/>
</dbReference>
<protein>
    <recommendedName>
        <fullName evidence="4">Lipoprotein</fullName>
    </recommendedName>
</protein>
<proteinExistence type="predicted"/>
<dbReference type="PROSITE" id="PS51257">
    <property type="entry name" value="PROKAR_LIPOPROTEIN"/>
    <property type="match status" value="1"/>
</dbReference>
<feature type="signal peptide" evidence="1">
    <location>
        <begin position="1"/>
        <end position="19"/>
    </location>
</feature>
<dbReference type="AlphaFoldDB" id="A0A2G5RLX9"/>
<dbReference type="EMBL" id="PEDM01000053">
    <property type="protein sequence ID" value="PIC03736.1"/>
    <property type="molecule type" value="Genomic_DNA"/>
</dbReference>
<organism evidence="2 3">
    <name type="scientific">Anoxybacillus flavithermus</name>
    <dbReference type="NCBI Taxonomy" id="33934"/>
    <lineage>
        <taxon>Bacteria</taxon>
        <taxon>Bacillati</taxon>
        <taxon>Bacillota</taxon>
        <taxon>Bacilli</taxon>
        <taxon>Bacillales</taxon>
        <taxon>Anoxybacillaceae</taxon>
        <taxon>Anoxybacillus</taxon>
    </lineage>
</organism>
<keyword evidence="1" id="KW-0732">Signal</keyword>
<comment type="caution">
    <text evidence="2">The sequence shown here is derived from an EMBL/GenBank/DDBJ whole genome shotgun (WGS) entry which is preliminary data.</text>
</comment>
<evidence type="ECO:0000313" key="3">
    <source>
        <dbReference type="Proteomes" id="UP000230559"/>
    </source>
</evidence>
<evidence type="ECO:0000256" key="1">
    <source>
        <dbReference type="SAM" id="SignalP"/>
    </source>
</evidence>
<gene>
    <name evidence="2" type="ORF">CS060_13560</name>
</gene>
<sequence length="157" mass="18119">MKLYRYLFFAMVIILSACSNPELKFFESSDKAIEYGIKDQKITHEEIIAEVDQLDERLIIFKKDLPEGVGIGFASVSKKGEKYTWYQADPLTLVKQNNVDTHPEIETIVKTFKGQEYRVHLGVLEDNNFPSDNRKNFNIGPIIDKDSGIYIYIYIEG</sequence>
<dbReference type="RefSeq" id="WP_099669050.1">
    <property type="nucleotide sequence ID" value="NZ_PEDM01000053.1"/>
</dbReference>
<evidence type="ECO:0000313" key="2">
    <source>
        <dbReference type="EMBL" id="PIC03736.1"/>
    </source>
</evidence>
<name>A0A2G5RLX9_9BACL</name>